<dbReference type="AlphaFoldDB" id="A0A5K1EZF1"/>
<evidence type="ECO:0000256" key="1">
    <source>
        <dbReference type="SAM" id="MobiDB-lite"/>
    </source>
</evidence>
<protein>
    <submittedName>
        <fullName evidence="2">Uncharacterized protein</fullName>
    </submittedName>
</protein>
<sequence length="138" mass="15704">MSKQPYAESSMNAQSPPRQTPPVDQQTILLTIFQTLTSLVQPMVSNQRSHASPIGDTTAPPKEKATSVSFKKFMSTQLRVFNGDGSPDKVDEWIEEAERIFELLKMLEEDKMNYGSYLLKSDAKRWWQLTCEIQFAGQ</sequence>
<name>A0A5K1EZF1_9MAGN</name>
<organism evidence="2">
    <name type="scientific">Nymphaea colorata</name>
    <name type="common">pocket water lily</name>
    <dbReference type="NCBI Taxonomy" id="210225"/>
    <lineage>
        <taxon>Eukaryota</taxon>
        <taxon>Viridiplantae</taxon>
        <taxon>Streptophyta</taxon>
        <taxon>Embryophyta</taxon>
        <taxon>Tracheophyta</taxon>
        <taxon>Spermatophyta</taxon>
        <taxon>Magnoliopsida</taxon>
        <taxon>Nymphaeales</taxon>
        <taxon>Nymphaeaceae</taxon>
        <taxon>Nymphaea</taxon>
    </lineage>
</organism>
<reference evidence="2" key="1">
    <citation type="submission" date="2019-09" db="EMBL/GenBank/DDBJ databases">
        <authorList>
            <person name="Zhang L."/>
        </authorList>
    </citation>
    <scope>NUCLEOTIDE SEQUENCE</scope>
</reference>
<dbReference type="Gramene" id="NC7G0295460.1">
    <property type="protein sequence ID" value="NC7G0295460.1:cds"/>
    <property type="gene ID" value="NC7G0295460"/>
</dbReference>
<feature type="compositionally biased region" description="Polar residues" evidence="1">
    <location>
        <begin position="1"/>
        <end position="17"/>
    </location>
</feature>
<feature type="region of interest" description="Disordered" evidence="1">
    <location>
        <begin position="1"/>
        <end position="22"/>
    </location>
</feature>
<feature type="region of interest" description="Disordered" evidence="1">
    <location>
        <begin position="46"/>
        <end position="65"/>
    </location>
</feature>
<accession>A0A5K1EZF1</accession>
<gene>
    <name evidence="2" type="ORF">NYM_LOCUS24080</name>
</gene>
<evidence type="ECO:0000313" key="2">
    <source>
        <dbReference type="EMBL" id="VVW56565.1"/>
    </source>
</evidence>
<dbReference type="EMBL" id="LR721785">
    <property type="protein sequence ID" value="VVW56565.1"/>
    <property type="molecule type" value="Genomic_DNA"/>
</dbReference>
<proteinExistence type="predicted"/>